<protein>
    <submittedName>
        <fullName evidence="2">Uncharacterized protein</fullName>
    </submittedName>
</protein>
<feature type="region of interest" description="Disordered" evidence="1">
    <location>
        <begin position="1"/>
        <end position="107"/>
    </location>
</feature>
<gene>
    <name evidence="2" type="ORF">FHG12_14315</name>
</gene>
<organism evidence="2 3">
    <name type="scientific">Hymenobacter jejuensis</name>
    <dbReference type="NCBI Taxonomy" id="2502781"/>
    <lineage>
        <taxon>Bacteria</taxon>
        <taxon>Pseudomonadati</taxon>
        <taxon>Bacteroidota</taxon>
        <taxon>Cytophagia</taxon>
        <taxon>Cytophagales</taxon>
        <taxon>Hymenobacteraceae</taxon>
        <taxon>Hymenobacter</taxon>
    </lineage>
</organism>
<reference evidence="2 3" key="1">
    <citation type="submission" date="2019-06" db="EMBL/GenBank/DDBJ databases">
        <authorList>
            <person name="Srinivasan S."/>
        </authorList>
    </citation>
    <scope>NUCLEOTIDE SEQUENCE [LARGE SCALE GENOMIC DNA]</scope>
    <source>
        <strain evidence="2 3">17J68-5</strain>
    </source>
</reference>
<dbReference type="KEGG" id="hyj:FHG12_14315"/>
<proteinExistence type="predicted"/>
<feature type="compositionally biased region" description="Gly residues" evidence="1">
    <location>
        <begin position="96"/>
        <end position="107"/>
    </location>
</feature>
<dbReference type="Proteomes" id="UP000305398">
    <property type="component" value="Chromosome"/>
</dbReference>
<dbReference type="EMBL" id="CP040896">
    <property type="protein sequence ID" value="QDA61202.1"/>
    <property type="molecule type" value="Genomic_DNA"/>
</dbReference>
<accession>A0A5B8A4T6</accession>
<evidence type="ECO:0000313" key="2">
    <source>
        <dbReference type="EMBL" id="QDA61202.1"/>
    </source>
</evidence>
<name>A0A5B8A4T6_9BACT</name>
<feature type="compositionally biased region" description="Polar residues" evidence="1">
    <location>
        <begin position="15"/>
        <end position="24"/>
    </location>
</feature>
<evidence type="ECO:0000256" key="1">
    <source>
        <dbReference type="SAM" id="MobiDB-lite"/>
    </source>
</evidence>
<keyword evidence="3" id="KW-1185">Reference proteome</keyword>
<sequence>MQDDEPVQDARDQEQPTASQSNQAGLADKRQPEGRQFAGSSEALRGNNADDSSGSGGTEGGKEIKGRNVAHGTHYEAPGNADEGDVGGSTTSSGTGVSGGETGKVNL</sequence>
<dbReference type="RefSeq" id="WP_139516376.1">
    <property type="nucleotide sequence ID" value="NZ_CP040896.1"/>
</dbReference>
<dbReference type="AlphaFoldDB" id="A0A5B8A4T6"/>
<evidence type="ECO:0000313" key="3">
    <source>
        <dbReference type="Proteomes" id="UP000305398"/>
    </source>
</evidence>